<feature type="region of interest" description="Disordered" evidence="1">
    <location>
        <begin position="61"/>
        <end position="109"/>
    </location>
</feature>
<accession>A0A443HSR5</accession>
<proteinExistence type="predicted"/>
<keyword evidence="3" id="KW-1185">Reference proteome</keyword>
<dbReference type="AlphaFoldDB" id="A0A443HSR5"/>
<name>A0A443HSR5_BYSSP</name>
<evidence type="ECO:0000256" key="1">
    <source>
        <dbReference type="SAM" id="MobiDB-lite"/>
    </source>
</evidence>
<evidence type="ECO:0000313" key="2">
    <source>
        <dbReference type="EMBL" id="RWQ94861.1"/>
    </source>
</evidence>
<evidence type="ECO:0000313" key="3">
    <source>
        <dbReference type="Proteomes" id="UP000283841"/>
    </source>
</evidence>
<feature type="compositionally biased region" description="Basic and acidic residues" evidence="1">
    <location>
        <begin position="81"/>
        <end position="90"/>
    </location>
</feature>
<reference evidence="2 3" key="1">
    <citation type="journal article" date="2018" name="Front. Microbiol.">
        <title>Genomic and genetic insights into a cosmopolitan fungus, Paecilomyces variotii (Eurotiales).</title>
        <authorList>
            <person name="Urquhart A.S."/>
            <person name="Mondo S.J."/>
            <person name="Makela M.R."/>
            <person name="Hane J.K."/>
            <person name="Wiebenga A."/>
            <person name="He G."/>
            <person name="Mihaltcheva S."/>
            <person name="Pangilinan J."/>
            <person name="Lipzen A."/>
            <person name="Barry K."/>
            <person name="de Vries R.P."/>
            <person name="Grigoriev I.V."/>
            <person name="Idnurm A."/>
        </authorList>
    </citation>
    <scope>NUCLEOTIDE SEQUENCE [LARGE SCALE GENOMIC DNA]</scope>
    <source>
        <strain evidence="2 3">CBS 101075</strain>
    </source>
</reference>
<dbReference type="EMBL" id="RCNU01000006">
    <property type="protein sequence ID" value="RWQ94861.1"/>
    <property type="molecule type" value="Genomic_DNA"/>
</dbReference>
<dbReference type="Proteomes" id="UP000283841">
    <property type="component" value="Unassembled WGS sequence"/>
</dbReference>
<comment type="caution">
    <text evidence="2">The sequence shown here is derived from an EMBL/GenBank/DDBJ whole genome shotgun (WGS) entry which is preliminary data.</text>
</comment>
<dbReference type="GeneID" id="39598300"/>
<protein>
    <submittedName>
        <fullName evidence="2">Uncharacterized protein</fullName>
    </submittedName>
</protein>
<organism evidence="2 3">
    <name type="scientific">Byssochlamys spectabilis</name>
    <name type="common">Paecilomyces variotii</name>
    <dbReference type="NCBI Taxonomy" id="264951"/>
    <lineage>
        <taxon>Eukaryota</taxon>
        <taxon>Fungi</taxon>
        <taxon>Dikarya</taxon>
        <taxon>Ascomycota</taxon>
        <taxon>Pezizomycotina</taxon>
        <taxon>Eurotiomycetes</taxon>
        <taxon>Eurotiomycetidae</taxon>
        <taxon>Eurotiales</taxon>
        <taxon>Thermoascaceae</taxon>
        <taxon>Paecilomyces</taxon>
    </lineage>
</organism>
<gene>
    <name evidence="2" type="ORF">C8Q69DRAFT_444816</name>
</gene>
<sequence>MPKYIRAAVVYFYVREVTKLLKNWGASKLELTQAKCPYSSGTAPQLGKAKAIIISSLRSHLVKKKPPPSEEVPQTGTSSPPHKDSVDTSDRPPGFKKQQKGLRKDAQTTRNPVVRSGLLSLFRVAFQLLIREMCANEAQNYFFEVNIDPPPDMQWSAVPGRMSQPAFEATTLALALYYGARQHGPVRSNIDSLLRTRTLHTRGRDQKIDPPTRRAGIILCSNRYSLYSSHLSVVTREYQ</sequence>
<dbReference type="VEuPathDB" id="FungiDB:C8Q69DRAFT_444816"/>
<dbReference type="RefSeq" id="XP_028484506.1">
    <property type="nucleotide sequence ID" value="XM_028629023.1"/>
</dbReference>